<reference evidence="1 2" key="1">
    <citation type="journal article" date="2012" name="Science">
        <title>The Paleozoic origin of enzymatic lignin decomposition reconstructed from 31 fungal genomes.</title>
        <authorList>
            <person name="Floudas D."/>
            <person name="Binder M."/>
            <person name="Riley R."/>
            <person name="Barry K."/>
            <person name="Blanchette R.A."/>
            <person name="Henrissat B."/>
            <person name="Martinez A.T."/>
            <person name="Otillar R."/>
            <person name="Spatafora J.W."/>
            <person name="Yadav J.S."/>
            <person name="Aerts A."/>
            <person name="Benoit I."/>
            <person name="Boyd A."/>
            <person name="Carlson A."/>
            <person name="Copeland A."/>
            <person name="Coutinho P.M."/>
            <person name="de Vries R.P."/>
            <person name="Ferreira P."/>
            <person name="Findley K."/>
            <person name="Foster B."/>
            <person name="Gaskell J."/>
            <person name="Glotzer D."/>
            <person name="Gorecki P."/>
            <person name="Heitman J."/>
            <person name="Hesse C."/>
            <person name="Hori C."/>
            <person name="Igarashi K."/>
            <person name="Jurgens J.A."/>
            <person name="Kallen N."/>
            <person name="Kersten P."/>
            <person name="Kohler A."/>
            <person name="Kuees U."/>
            <person name="Kumar T.K.A."/>
            <person name="Kuo A."/>
            <person name="LaButti K."/>
            <person name="Larrondo L.F."/>
            <person name="Lindquist E."/>
            <person name="Ling A."/>
            <person name="Lombard V."/>
            <person name="Lucas S."/>
            <person name="Lundell T."/>
            <person name="Martin R."/>
            <person name="McLaughlin D.J."/>
            <person name="Morgenstern I."/>
            <person name="Morin E."/>
            <person name="Murat C."/>
            <person name="Nagy L.G."/>
            <person name="Nolan M."/>
            <person name="Ohm R.A."/>
            <person name="Patyshakuliyeva A."/>
            <person name="Rokas A."/>
            <person name="Ruiz-Duenas F.J."/>
            <person name="Sabat G."/>
            <person name="Salamov A."/>
            <person name="Samejima M."/>
            <person name="Schmutz J."/>
            <person name="Slot J.C."/>
            <person name="St John F."/>
            <person name="Stenlid J."/>
            <person name="Sun H."/>
            <person name="Sun S."/>
            <person name="Syed K."/>
            <person name="Tsang A."/>
            <person name="Wiebenga A."/>
            <person name="Young D."/>
            <person name="Pisabarro A."/>
            <person name="Eastwood D.C."/>
            <person name="Martin F."/>
            <person name="Cullen D."/>
            <person name="Grigoriev I.V."/>
            <person name="Hibbett D.S."/>
        </authorList>
    </citation>
    <scope>NUCLEOTIDE SEQUENCE [LARGE SCALE GENOMIC DNA]</scope>
    <source>
        <strain evidence="1 2">MD-104</strain>
    </source>
</reference>
<evidence type="ECO:0000313" key="1">
    <source>
        <dbReference type="EMBL" id="PCH41396.1"/>
    </source>
</evidence>
<organism evidence="1 2">
    <name type="scientific">Wolfiporia cocos (strain MD-104)</name>
    <name type="common">Brown rot fungus</name>
    <dbReference type="NCBI Taxonomy" id="742152"/>
    <lineage>
        <taxon>Eukaryota</taxon>
        <taxon>Fungi</taxon>
        <taxon>Dikarya</taxon>
        <taxon>Basidiomycota</taxon>
        <taxon>Agaricomycotina</taxon>
        <taxon>Agaricomycetes</taxon>
        <taxon>Polyporales</taxon>
        <taxon>Phaeolaceae</taxon>
        <taxon>Wolfiporia</taxon>
    </lineage>
</organism>
<dbReference type="AlphaFoldDB" id="A0A2H3JGU8"/>
<proteinExistence type="predicted"/>
<dbReference type="STRING" id="742152.A0A2H3JGU8"/>
<dbReference type="EMBL" id="KB468113">
    <property type="protein sequence ID" value="PCH41396.1"/>
    <property type="molecule type" value="Genomic_DNA"/>
</dbReference>
<protein>
    <recommendedName>
        <fullName evidence="3">F-box domain-containing protein</fullName>
    </recommendedName>
</protein>
<name>A0A2H3JGU8_WOLCO</name>
<evidence type="ECO:0008006" key="3">
    <source>
        <dbReference type="Google" id="ProtNLM"/>
    </source>
</evidence>
<accession>A0A2H3JGU8</accession>
<dbReference type="Proteomes" id="UP000218811">
    <property type="component" value="Unassembled WGS sequence"/>
</dbReference>
<keyword evidence="2" id="KW-1185">Reference proteome</keyword>
<dbReference type="OMA" id="DGAFLDW"/>
<dbReference type="OrthoDB" id="613763at2759"/>
<sequence length="377" mass="40742">MSLSSLPAELIDAICEPLVGEAATLASLARSCIAVHPSATRMLYRVLSVSAFARNLPVVCTLAARPDLAQHVREFSITLDESGTVLRAFYAQLQNALRLMPQLASLELLVDSGASWVLPTFSDSAVLPRLEHLSCSFPLDTHVSDFLARAPALHSLHMLEPALPSTQTLPATHVPLLKSYTGPASLLPMLSSRPLTTIHLCGDLRIEDIPHSVGAPEVGEPEAGSESKFYPNLVPRNPGYDGDKPARANVQVLSAMTSAPPAPVLEALALAYPELVCLRLMTTYAFWETPDITLYTRIASTLASLRDLAVFELSGMHWEARPKAADPLSSKASSTEKEWVSPPVTPRAVDFLAEPEANADPQNLELGFGEAFLDWSY</sequence>
<evidence type="ECO:0000313" key="2">
    <source>
        <dbReference type="Proteomes" id="UP000218811"/>
    </source>
</evidence>
<gene>
    <name evidence="1" type="ORF">WOLCODRAFT_131888</name>
</gene>